<evidence type="ECO:0000313" key="2">
    <source>
        <dbReference type="EMBL" id="MCU6791827.1"/>
    </source>
</evidence>
<dbReference type="EMBL" id="JAOQIO010000015">
    <property type="protein sequence ID" value="MCU6791827.1"/>
    <property type="molecule type" value="Genomic_DNA"/>
</dbReference>
<keyword evidence="1" id="KW-1133">Transmembrane helix</keyword>
<protein>
    <submittedName>
        <fullName evidence="2">Uncharacterized protein</fullName>
    </submittedName>
</protein>
<keyword evidence="1" id="KW-0812">Transmembrane</keyword>
<organism evidence="2 3">
    <name type="scientific">Paenibacillus baimaensis</name>
    <dbReference type="NCBI Taxonomy" id="2982185"/>
    <lineage>
        <taxon>Bacteria</taxon>
        <taxon>Bacillati</taxon>
        <taxon>Bacillota</taxon>
        <taxon>Bacilli</taxon>
        <taxon>Bacillales</taxon>
        <taxon>Paenibacillaceae</taxon>
        <taxon>Paenibacillus</taxon>
    </lineage>
</organism>
<proteinExistence type="predicted"/>
<gene>
    <name evidence="2" type="ORF">OB236_06760</name>
</gene>
<evidence type="ECO:0000256" key="1">
    <source>
        <dbReference type="SAM" id="Phobius"/>
    </source>
</evidence>
<dbReference type="Proteomes" id="UP001652445">
    <property type="component" value="Unassembled WGS sequence"/>
</dbReference>
<keyword evidence="3" id="KW-1185">Reference proteome</keyword>
<accession>A0ABT2UB65</accession>
<feature type="transmembrane region" description="Helical" evidence="1">
    <location>
        <begin position="39"/>
        <end position="61"/>
    </location>
</feature>
<keyword evidence="1" id="KW-0472">Membrane</keyword>
<evidence type="ECO:0000313" key="3">
    <source>
        <dbReference type="Proteomes" id="UP001652445"/>
    </source>
</evidence>
<name>A0ABT2UB65_9BACL</name>
<sequence>MTYEADPFRVVYAYYKETKDAAAAAIIGLKLDPEQKDAVILHIAVDHSALLQLIIYHLLFLH</sequence>
<comment type="caution">
    <text evidence="2">The sequence shown here is derived from an EMBL/GenBank/DDBJ whole genome shotgun (WGS) entry which is preliminary data.</text>
</comment>
<reference evidence="2 3" key="1">
    <citation type="submission" date="2022-09" db="EMBL/GenBank/DDBJ databases">
        <authorList>
            <person name="Han X.L."/>
            <person name="Wang Q."/>
            <person name="Lu T."/>
        </authorList>
    </citation>
    <scope>NUCLEOTIDE SEQUENCE [LARGE SCALE GENOMIC DNA]</scope>
    <source>
        <strain evidence="2 3">WQ 127069</strain>
    </source>
</reference>